<dbReference type="AlphaFoldDB" id="A0A0E0R7J4"/>
<evidence type="ECO:0000256" key="1">
    <source>
        <dbReference type="SAM" id="MobiDB-lite"/>
    </source>
</evidence>
<feature type="region of interest" description="Disordered" evidence="1">
    <location>
        <begin position="1"/>
        <end position="36"/>
    </location>
</feature>
<dbReference type="Proteomes" id="UP000008022">
    <property type="component" value="Unassembled WGS sequence"/>
</dbReference>
<feature type="region of interest" description="Disordered" evidence="1">
    <location>
        <begin position="135"/>
        <end position="167"/>
    </location>
</feature>
<sequence length="188" mass="20364">MRCREASGDRFQEESRGRRSLGLGRHNGALGPPVDTGRNVHAVGEAGVDVSGTRRDNEVVHGAIADVVPGVRGQELLGEVCELVLGELVSEVAAQVDGVEELRVAALHIEPLHLLFCARVRPVVSSLPSAEPVHHHHVADVQAAARRRTRREHGGGEKGTARREQGQREYRWRGACHECGHGMHLTCG</sequence>
<keyword evidence="3" id="KW-1185">Reference proteome</keyword>
<accession>A0A0E0R7J4</accession>
<protein>
    <submittedName>
        <fullName evidence="2">Uncharacterized protein</fullName>
    </submittedName>
</protein>
<evidence type="ECO:0000313" key="3">
    <source>
        <dbReference type="Proteomes" id="UP000008022"/>
    </source>
</evidence>
<name>A0A0E0R7J4_ORYRU</name>
<dbReference type="EnsemblPlants" id="ORUFI11G11890.2">
    <property type="protein sequence ID" value="ORUFI11G11890.2"/>
    <property type="gene ID" value="ORUFI11G11890"/>
</dbReference>
<organism evidence="2 3">
    <name type="scientific">Oryza rufipogon</name>
    <name type="common">Brownbeard rice</name>
    <name type="synonym">Asian wild rice</name>
    <dbReference type="NCBI Taxonomy" id="4529"/>
    <lineage>
        <taxon>Eukaryota</taxon>
        <taxon>Viridiplantae</taxon>
        <taxon>Streptophyta</taxon>
        <taxon>Embryophyta</taxon>
        <taxon>Tracheophyta</taxon>
        <taxon>Spermatophyta</taxon>
        <taxon>Magnoliopsida</taxon>
        <taxon>Liliopsida</taxon>
        <taxon>Poales</taxon>
        <taxon>Poaceae</taxon>
        <taxon>BOP clade</taxon>
        <taxon>Oryzoideae</taxon>
        <taxon>Oryzeae</taxon>
        <taxon>Oryzinae</taxon>
        <taxon>Oryza</taxon>
    </lineage>
</organism>
<dbReference type="Gramene" id="ORUFI11G11890.2">
    <property type="protein sequence ID" value="ORUFI11G11890.2"/>
    <property type="gene ID" value="ORUFI11G11890"/>
</dbReference>
<evidence type="ECO:0000313" key="2">
    <source>
        <dbReference type="EnsemblPlants" id="ORUFI11G11890.2"/>
    </source>
</evidence>
<reference evidence="2" key="2">
    <citation type="submission" date="2015-06" db="UniProtKB">
        <authorList>
            <consortium name="EnsemblPlants"/>
        </authorList>
    </citation>
    <scope>IDENTIFICATION</scope>
</reference>
<proteinExistence type="predicted"/>
<reference evidence="3" key="1">
    <citation type="submission" date="2013-06" db="EMBL/GenBank/DDBJ databases">
        <authorList>
            <person name="Zhao Q."/>
        </authorList>
    </citation>
    <scope>NUCLEOTIDE SEQUENCE</scope>
    <source>
        <strain evidence="3">cv. W1943</strain>
    </source>
</reference>
<feature type="compositionally biased region" description="Basic and acidic residues" evidence="1">
    <location>
        <begin position="152"/>
        <end position="167"/>
    </location>
</feature>
<feature type="compositionally biased region" description="Basic and acidic residues" evidence="1">
    <location>
        <begin position="1"/>
        <end position="17"/>
    </location>
</feature>
<dbReference type="HOGENOM" id="CLU_1443237_0_0_1"/>